<dbReference type="SUPFAM" id="SSF161098">
    <property type="entry name" value="MetI-like"/>
    <property type="match status" value="1"/>
</dbReference>
<dbReference type="RefSeq" id="WP_131153109.1">
    <property type="nucleotide sequence ID" value="NZ_CP036402.1"/>
</dbReference>
<feature type="transmembrane region" description="Helical" evidence="7">
    <location>
        <begin position="134"/>
        <end position="154"/>
    </location>
</feature>
<dbReference type="Proteomes" id="UP000291469">
    <property type="component" value="Chromosome"/>
</dbReference>
<dbReference type="InterPro" id="IPR050809">
    <property type="entry name" value="UgpAE/MalFG_permease"/>
</dbReference>
<feature type="transmembrane region" description="Helical" evidence="7">
    <location>
        <begin position="6"/>
        <end position="25"/>
    </location>
</feature>
<dbReference type="CDD" id="cd06261">
    <property type="entry name" value="TM_PBP2"/>
    <property type="match status" value="1"/>
</dbReference>
<gene>
    <name evidence="9" type="ORF">ER308_00010</name>
</gene>
<evidence type="ECO:0000256" key="5">
    <source>
        <dbReference type="ARBA" id="ARBA00022989"/>
    </source>
</evidence>
<feature type="transmembrane region" description="Helical" evidence="7">
    <location>
        <begin position="100"/>
        <end position="122"/>
    </location>
</feature>
<dbReference type="Gene3D" id="1.10.3720.10">
    <property type="entry name" value="MetI-like"/>
    <property type="match status" value="1"/>
</dbReference>
<protein>
    <submittedName>
        <fullName evidence="9">Sugar ABC transporter permease</fullName>
    </submittedName>
</protein>
<keyword evidence="3" id="KW-1003">Cell membrane</keyword>
<dbReference type="Pfam" id="PF00528">
    <property type="entry name" value="BPD_transp_1"/>
    <property type="match status" value="1"/>
</dbReference>
<dbReference type="GO" id="GO:0055085">
    <property type="term" value="P:transmembrane transport"/>
    <property type="evidence" value="ECO:0007669"/>
    <property type="project" value="InterPro"/>
</dbReference>
<proteinExistence type="inferred from homology"/>
<dbReference type="KEGG" id="erz:ER308_00010"/>
<evidence type="ECO:0000256" key="2">
    <source>
        <dbReference type="ARBA" id="ARBA00022448"/>
    </source>
</evidence>
<keyword evidence="4 7" id="KW-0812">Transmembrane</keyword>
<keyword evidence="6 7" id="KW-0472">Membrane</keyword>
<dbReference type="OrthoDB" id="9805974at2"/>
<evidence type="ECO:0000259" key="8">
    <source>
        <dbReference type="PROSITE" id="PS50928"/>
    </source>
</evidence>
<comment type="subcellular location">
    <subcellularLocation>
        <location evidence="1 7">Cell membrane</location>
        <topology evidence="1 7">Multi-pass membrane protein</topology>
    </subcellularLocation>
</comment>
<accession>A0A411YA73</accession>
<feature type="transmembrane region" description="Helical" evidence="7">
    <location>
        <begin position="45"/>
        <end position="65"/>
    </location>
</feature>
<evidence type="ECO:0000256" key="6">
    <source>
        <dbReference type="ARBA" id="ARBA00023136"/>
    </source>
</evidence>
<feature type="transmembrane region" description="Helical" evidence="7">
    <location>
        <begin position="297"/>
        <end position="316"/>
    </location>
</feature>
<sequence length="326" mass="36134">MGQFGGAIFAIAVGLLGALAFYWLLNKVVEALPPAWENRLKPYVFIGPAIVIVATFLVFPALLTIRDSFHGSNAEEFVGLANYRQLLGDGSVWSLLLNNAIWIVVVPTVAVSIGLAVAIMTDRLSSTWERVTKALIFLPMAISFIGAGVIWRFVYEWRPPGRPQIGLLNAIVEAMGFEPIHWLGTSDLRLNTLLLTVIMIWLQSGFAMVLLSAAIKGVPDETVEAARIDGASEGQIYWRVVIPQIKSTIFVVTTTVMILVMKIFDVVFALTQGRFNTNVIANQFYFELFQVRHQGRAAVLVVLLIIAVIPIMIANIRRLRQEEALR</sequence>
<dbReference type="EMBL" id="CP036402">
    <property type="protein sequence ID" value="QBI18111.1"/>
    <property type="molecule type" value="Genomic_DNA"/>
</dbReference>
<feature type="transmembrane region" description="Helical" evidence="7">
    <location>
        <begin position="193"/>
        <end position="215"/>
    </location>
</feature>
<evidence type="ECO:0000256" key="7">
    <source>
        <dbReference type="RuleBase" id="RU363032"/>
    </source>
</evidence>
<feature type="transmembrane region" description="Helical" evidence="7">
    <location>
        <begin position="249"/>
        <end position="270"/>
    </location>
</feature>
<feature type="domain" description="ABC transmembrane type-1" evidence="8">
    <location>
        <begin position="96"/>
        <end position="313"/>
    </location>
</feature>
<evidence type="ECO:0000256" key="4">
    <source>
        <dbReference type="ARBA" id="ARBA00022692"/>
    </source>
</evidence>
<comment type="similarity">
    <text evidence="7">Belongs to the binding-protein-dependent transport system permease family.</text>
</comment>
<evidence type="ECO:0000256" key="1">
    <source>
        <dbReference type="ARBA" id="ARBA00004651"/>
    </source>
</evidence>
<dbReference type="AlphaFoldDB" id="A0A411YA73"/>
<dbReference type="InterPro" id="IPR035906">
    <property type="entry name" value="MetI-like_sf"/>
</dbReference>
<dbReference type="InterPro" id="IPR000515">
    <property type="entry name" value="MetI-like"/>
</dbReference>
<dbReference type="PANTHER" id="PTHR43227:SF8">
    <property type="entry name" value="DIACETYLCHITOBIOSE UPTAKE SYSTEM PERMEASE PROTEIN DASB"/>
    <property type="match status" value="1"/>
</dbReference>
<keyword evidence="2 7" id="KW-0813">Transport</keyword>
<organism evidence="9 10">
    <name type="scientific">Egibacter rhizosphaerae</name>
    <dbReference type="NCBI Taxonomy" id="1670831"/>
    <lineage>
        <taxon>Bacteria</taxon>
        <taxon>Bacillati</taxon>
        <taxon>Actinomycetota</taxon>
        <taxon>Nitriliruptoria</taxon>
        <taxon>Egibacterales</taxon>
        <taxon>Egibacteraceae</taxon>
        <taxon>Egibacter</taxon>
    </lineage>
</organism>
<dbReference type="PANTHER" id="PTHR43227">
    <property type="entry name" value="BLL4140 PROTEIN"/>
    <property type="match status" value="1"/>
</dbReference>
<reference evidence="9 10" key="1">
    <citation type="submission" date="2019-01" db="EMBL/GenBank/DDBJ databases">
        <title>Egibacter rhizosphaerae EGI 80759T.</title>
        <authorList>
            <person name="Chen D.-D."/>
            <person name="Tian Y."/>
            <person name="Jiao J.-Y."/>
            <person name="Zhang X.-T."/>
            <person name="Zhang Y.-G."/>
            <person name="Zhang Y."/>
            <person name="Xiao M."/>
            <person name="Shu W.-S."/>
            <person name="Li W.-J."/>
        </authorList>
    </citation>
    <scope>NUCLEOTIDE SEQUENCE [LARGE SCALE GENOMIC DNA]</scope>
    <source>
        <strain evidence="9 10">EGI 80759</strain>
    </source>
</reference>
<keyword evidence="10" id="KW-1185">Reference proteome</keyword>
<keyword evidence="5 7" id="KW-1133">Transmembrane helix</keyword>
<evidence type="ECO:0000313" key="10">
    <source>
        <dbReference type="Proteomes" id="UP000291469"/>
    </source>
</evidence>
<dbReference type="GO" id="GO:0005886">
    <property type="term" value="C:plasma membrane"/>
    <property type="evidence" value="ECO:0007669"/>
    <property type="project" value="UniProtKB-SubCell"/>
</dbReference>
<evidence type="ECO:0000256" key="3">
    <source>
        <dbReference type="ARBA" id="ARBA00022475"/>
    </source>
</evidence>
<dbReference type="PROSITE" id="PS50928">
    <property type="entry name" value="ABC_TM1"/>
    <property type="match status" value="1"/>
</dbReference>
<evidence type="ECO:0000313" key="9">
    <source>
        <dbReference type="EMBL" id="QBI18111.1"/>
    </source>
</evidence>
<name>A0A411YA73_9ACTN</name>